<dbReference type="PANTHER" id="PTHR28678">
    <property type="entry name" value="CODANIN-1"/>
    <property type="match status" value="1"/>
</dbReference>
<evidence type="ECO:0000313" key="3">
    <source>
        <dbReference type="EMBL" id="TDG53274.1"/>
    </source>
</evidence>
<dbReference type="InterPro" id="IPR040031">
    <property type="entry name" value="Codanin-1"/>
</dbReference>
<dbReference type="EMBL" id="LSRL02000001">
    <property type="protein sequence ID" value="TDG53274.1"/>
    <property type="molecule type" value="Genomic_DNA"/>
</dbReference>
<dbReference type="STRING" id="7232.A0A484BX71"/>
<feature type="compositionally biased region" description="Polar residues" evidence="1">
    <location>
        <begin position="97"/>
        <end position="114"/>
    </location>
</feature>
<organism evidence="3 4">
    <name type="scientific">Drosophila navojoa</name>
    <name type="common">Fruit fly</name>
    <dbReference type="NCBI Taxonomy" id="7232"/>
    <lineage>
        <taxon>Eukaryota</taxon>
        <taxon>Metazoa</taxon>
        <taxon>Ecdysozoa</taxon>
        <taxon>Arthropoda</taxon>
        <taxon>Hexapoda</taxon>
        <taxon>Insecta</taxon>
        <taxon>Pterygota</taxon>
        <taxon>Neoptera</taxon>
        <taxon>Endopterygota</taxon>
        <taxon>Diptera</taxon>
        <taxon>Brachycera</taxon>
        <taxon>Muscomorpha</taxon>
        <taxon>Ephydroidea</taxon>
        <taxon>Drosophilidae</taxon>
        <taxon>Drosophila</taxon>
    </lineage>
</organism>
<feature type="compositionally biased region" description="Low complexity" evidence="1">
    <location>
        <begin position="80"/>
        <end position="94"/>
    </location>
</feature>
<feature type="domain" description="Codanin-1 C-terminal" evidence="2">
    <location>
        <begin position="758"/>
        <end position="888"/>
    </location>
</feature>
<feature type="region of interest" description="Disordered" evidence="1">
    <location>
        <begin position="66"/>
        <end position="199"/>
    </location>
</feature>
<dbReference type="PANTHER" id="PTHR28678:SF1">
    <property type="entry name" value="CODANIN-1"/>
    <property type="match status" value="1"/>
</dbReference>
<dbReference type="KEGG" id="dnv:108651727"/>
<feature type="compositionally biased region" description="Polar residues" evidence="1">
    <location>
        <begin position="176"/>
        <end position="185"/>
    </location>
</feature>
<protein>
    <recommendedName>
        <fullName evidence="2">Codanin-1 C-terminal domain-containing protein</fullName>
    </recommendedName>
</protein>
<sequence>MEQAEEQELEMEPEQHLKQLLNKLEPIELHQLPEKFNAYFQQEQSGLEDFAIYYLAALRQHTEQHFRNSLSNESETPKSQTPVRQQRPPTQTDQELNESQLSQLSIGNVSTPVRQNPHGRRSTGGQFNSTPHSNERSTNRSGGGGSVSGGSFCLGDFLVNTTPNHGQQRARKKPLTPQSNTAQDSAHNKSQKPRRRVVPMTISKNVSSCSSFGDTSSFSNENNLLRLSQSCELDRSQGAELELEARKTLLLRRQEIKSEAPVEQERDREREQAIRPLEPVSLEDVSQSKRLQVLASIYSLLMDLNLVPNVLSEISFVLQLLNIRNIEADASPTKSDLDAPLALLTGYKECIYFAVQLLEQQQGLLLQLDRKSLGVLLQHERLSLLSKGMQEQLELACQQKQQLKSKRELFPDTQNPQQNVYYQHEKDSRDNFPSQHEFGAFKTQRDLFYKALKQWEQLHLNRVFCFGRDLGQCVREIFRQSEHAVNMAHFAKLFVSQLLMSSGETHESPEELGLKLDQQRLNRLAQRLITSNSSVEDQFPRTQAFFRDFISECGSLAFLVQLQLALYVQLLRHNDSSFELLPLQAEDEDDGEVVQSPFIVRPQALAELLMLAKFLGYVCAFPYNRSPTAYACPQQLQLRRQFQPPFEMRTHLERAMRQDKLLITLPWLVQYLAMLDVVTLQLPAAAATLELLYALYEGVVANQNPQFFIIRICLGWLLESQPALSSGYYSQRSAKSLSGASAALVADCLHSLSISYKGQAAALLEQLLPVACPFLHEFCVSITPSQRQVQRNGRFRYITTRLEQLSGSKKLQSAHSKPEETPDPLQTVETMTSEQKQRKLVDAFLHSQNASMRRLLEFVTERSFKCVVKDAQQTILLPSKAAADALVNGITSTQQQEVQRELQRIYQQARTQASQQWAEQVPAMLEKRIEQSLMALLPLNTHEVVRRTYSHLIRQQAQPQIQQWLEENVIQSNFYHGDLQEVAIKVCRANKNNNQATSSSGTSNEMCLTDANGLSLSGILHELQQWVHCLSLRPEFLCYMSDLQGLLGRTKEAVQLRQLPSYFYHLIGSMLVRLLQLLIFRQPHLLTEDVISTSCKVWLTPQVRGTDEAIPAYFESLLSISFVQELSSNPSSFQLLHHLLHSMLEARVLGIDHLNQLFLPLFKENWTPPVWSALSQVLHQLSKNHSHNDNSNVDDDDDGKSHLFMEVLADLSQDLDSF</sequence>
<evidence type="ECO:0000313" key="4">
    <source>
        <dbReference type="Proteomes" id="UP000295192"/>
    </source>
</evidence>
<feature type="region of interest" description="Disordered" evidence="1">
    <location>
        <begin position="808"/>
        <end position="828"/>
    </location>
</feature>
<dbReference type="GO" id="GO:0006325">
    <property type="term" value="P:chromatin organization"/>
    <property type="evidence" value="ECO:0007669"/>
    <property type="project" value="TreeGrafter"/>
</dbReference>
<dbReference type="Proteomes" id="UP000295192">
    <property type="component" value="Unassembled WGS sequence"/>
</dbReference>
<evidence type="ECO:0000259" key="2">
    <source>
        <dbReference type="Pfam" id="PF15296"/>
    </source>
</evidence>
<dbReference type="AlphaFoldDB" id="A0A484BX71"/>
<evidence type="ECO:0000256" key="1">
    <source>
        <dbReference type="SAM" id="MobiDB-lite"/>
    </source>
</evidence>
<gene>
    <name evidence="3" type="ORF">AWZ03_000089</name>
</gene>
<feature type="compositionally biased region" description="Polar residues" evidence="1">
    <location>
        <begin position="123"/>
        <end position="132"/>
    </location>
</feature>
<name>A0A484BX71_DRONA</name>
<dbReference type="OrthoDB" id="20982at2759"/>
<dbReference type="Pfam" id="PF15296">
    <property type="entry name" value="Codanin-1_C"/>
    <property type="match status" value="1"/>
</dbReference>
<reference evidence="3 4" key="1">
    <citation type="journal article" date="2019" name="J. Hered.">
        <title>An Improved Genome Assembly for Drosophila navojoa, the Basal Species in the mojavensis Cluster.</title>
        <authorList>
            <person name="Vanderlinde T."/>
            <person name="Dupim E.G."/>
            <person name="Nazario-Yepiz N.O."/>
            <person name="Carvalho A.B."/>
        </authorList>
    </citation>
    <scope>NUCLEOTIDE SEQUENCE [LARGE SCALE GENOMIC DNA]</scope>
    <source>
        <strain evidence="3">Navoj_Jal97</strain>
        <tissue evidence="3">Whole organism</tissue>
    </source>
</reference>
<comment type="caution">
    <text evidence="3">The sequence shown here is derived from an EMBL/GenBank/DDBJ whole genome shotgun (WGS) entry which is preliminary data.</text>
</comment>
<keyword evidence="4" id="KW-1185">Reference proteome</keyword>
<dbReference type="OMA" id="CVVKDAQ"/>
<dbReference type="GO" id="GO:0005634">
    <property type="term" value="C:nucleus"/>
    <property type="evidence" value="ECO:0007669"/>
    <property type="project" value="TreeGrafter"/>
</dbReference>
<proteinExistence type="predicted"/>
<dbReference type="InterPro" id="IPR028171">
    <property type="entry name" value="Codanin-1_C"/>
</dbReference>
<accession>A0A484BX71</accession>
<feature type="compositionally biased region" description="Polar residues" evidence="1">
    <location>
        <begin position="67"/>
        <end position="79"/>
    </location>
</feature>